<comment type="caution">
    <text evidence="3">The sequence shown here is derived from an EMBL/GenBank/DDBJ whole genome shotgun (WGS) entry which is preliminary data.</text>
</comment>
<evidence type="ECO:0000313" key="4">
    <source>
        <dbReference type="Proteomes" id="UP000656548"/>
    </source>
</evidence>
<evidence type="ECO:0000313" key="3">
    <source>
        <dbReference type="EMBL" id="MBE1578464.1"/>
    </source>
</evidence>
<organism evidence="3 4">
    <name type="scientific">Amycolatopsis roodepoortensis</name>
    <dbReference type="NCBI Taxonomy" id="700274"/>
    <lineage>
        <taxon>Bacteria</taxon>
        <taxon>Bacillati</taxon>
        <taxon>Actinomycetota</taxon>
        <taxon>Actinomycetes</taxon>
        <taxon>Pseudonocardiales</taxon>
        <taxon>Pseudonocardiaceae</taxon>
        <taxon>Amycolatopsis</taxon>
    </lineage>
</organism>
<dbReference type="SUPFAM" id="SSF54654">
    <property type="entry name" value="CI-2 family of serine protease inhibitors"/>
    <property type="match status" value="1"/>
</dbReference>
<keyword evidence="4" id="KW-1185">Reference proteome</keyword>
<accession>A0ABR9LCS0</accession>
<dbReference type="RefSeq" id="WP_192745429.1">
    <property type="nucleotide sequence ID" value="NZ_JADBEJ010000005.1"/>
</dbReference>
<dbReference type="Proteomes" id="UP000656548">
    <property type="component" value="Unassembled WGS sequence"/>
</dbReference>
<evidence type="ECO:0000256" key="2">
    <source>
        <dbReference type="ARBA" id="ARBA00022900"/>
    </source>
</evidence>
<gene>
    <name evidence="3" type="ORF">H4W30_005524</name>
</gene>
<name>A0ABR9LCS0_9PSEU</name>
<evidence type="ECO:0000256" key="1">
    <source>
        <dbReference type="ARBA" id="ARBA00022690"/>
    </source>
</evidence>
<dbReference type="Pfam" id="PF00280">
    <property type="entry name" value="potato_inhibit"/>
    <property type="match status" value="1"/>
</dbReference>
<dbReference type="Gene3D" id="3.30.10.10">
    <property type="entry name" value="Trypsin Inhibitor V, subunit A"/>
    <property type="match status" value="1"/>
</dbReference>
<dbReference type="EMBL" id="JADBEJ010000005">
    <property type="protein sequence ID" value="MBE1578464.1"/>
    <property type="molecule type" value="Genomic_DNA"/>
</dbReference>
<reference evidence="3 4" key="1">
    <citation type="submission" date="2020-10" db="EMBL/GenBank/DDBJ databases">
        <title>Sequencing the genomes of 1000 actinobacteria strains.</title>
        <authorList>
            <person name="Klenk H.-P."/>
        </authorList>
    </citation>
    <scope>NUCLEOTIDE SEQUENCE [LARGE SCALE GENOMIC DNA]</scope>
    <source>
        <strain evidence="3 4">DSM 46661</strain>
    </source>
</reference>
<protein>
    <recommendedName>
        <fullName evidence="5">PepSY domain-containing protein</fullName>
    </recommendedName>
</protein>
<dbReference type="InterPro" id="IPR036354">
    <property type="entry name" value="Prot_inh_pot1_sf"/>
</dbReference>
<sequence length="68" mass="7501">MFGERAPSFALSELVGSRVDEARAKCEADGFQVEVVDLEGHGAVTLDLRPNRIRLYVRRGKVEEARAG</sequence>
<dbReference type="InterPro" id="IPR000864">
    <property type="entry name" value="Prot_inh_pot1"/>
</dbReference>
<evidence type="ECO:0008006" key="5">
    <source>
        <dbReference type="Google" id="ProtNLM"/>
    </source>
</evidence>
<proteinExistence type="predicted"/>
<keyword evidence="1" id="KW-0646">Protease inhibitor</keyword>
<keyword evidence="2" id="KW-0722">Serine protease inhibitor</keyword>